<feature type="chain" id="PRO_5043999023" evidence="1">
    <location>
        <begin position="18"/>
        <end position="257"/>
    </location>
</feature>
<dbReference type="Pfam" id="PF13895">
    <property type="entry name" value="Ig_2"/>
    <property type="match status" value="1"/>
</dbReference>
<feature type="domain" description="Ig-like" evidence="2">
    <location>
        <begin position="209"/>
        <end position="257"/>
    </location>
</feature>
<evidence type="ECO:0000259" key="2">
    <source>
        <dbReference type="PROSITE" id="PS50835"/>
    </source>
</evidence>
<sequence length="257" mass="28334">MNLIVVSDVLCVTVVQGQDGWGVTYTSTHICASKGSTVGMHCTYIYPSSVNSVDETFWLTKSKPDFLDLEEDSDYAGRVKYDCDSNECTLTVTDLRLSDSAEYNFRFITNQPEGKYYGTPGVTLTVTALQVQVTRIRVHQSRSEAELKCLSSCKSDDDISYIWFKNGQKIKEEETSVYSGQFNPGDNVSCALKGHEDSPSPTLYAPIVPLVLVTPSGEIIEGSSVTLTCSSDANPAAKYTWYKKNVNPDLQPLSKEP</sequence>
<accession>A0AAV1PVW5</accession>
<dbReference type="Gene3D" id="2.60.40.10">
    <property type="entry name" value="Immunoglobulins"/>
    <property type="match status" value="2"/>
</dbReference>
<protein>
    <submittedName>
        <fullName evidence="3">B-cell receptor CD22-like</fullName>
    </submittedName>
</protein>
<reference evidence="3 4" key="1">
    <citation type="submission" date="2024-01" db="EMBL/GenBank/DDBJ databases">
        <authorList>
            <person name="Alioto T."/>
            <person name="Alioto T."/>
            <person name="Gomez Garrido J."/>
        </authorList>
    </citation>
    <scope>NUCLEOTIDE SEQUENCE [LARGE SCALE GENOMIC DNA]</scope>
</reference>
<keyword evidence="4" id="KW-1185">Reference proteome</keyword>
<keyword evidence="1" id="KW-0732">Signal</keyword>
<dbReference type="InterPro" id="IPR036179">
    <property type="entry name" value="Ig-like_dom_sf"/>
</dbReference>
<dbReference type="Pfam" id="PF24518">
    <property type="entry name" value="Ig_CD22"/>
    <property type="match status" value="1"/>
</dbReference>
<feature type="non-terminal residue" evidence="3">
    <location>
        <position position="257"/>
    </location>
</feature>
<dbReference type="InterPro" id="IPR056386">
    <property type="entry name" value="Ig_CD22"/>
</dbReference>
<comment type="caution">
    <text evidence="3">The sequence shown here is derived from an EMBL/GenBank/DDBJ whole genome shotgun (WGS) entry which is preliminary data.</text>
</comment>
<dbReference type="PANTHER" id="PTHR46013">
    <property type="entry name" value="VASCULAR CELL ADHESION MOLECULE 1"/>
    <property type="match status" value="1"/>
</dbReference>
<dbReference type="SUPFAM" id="SSF48726">
    <property type="entry name" value="Immunoglobulin"/>
    <property type="match status" value="3"/>
</dbReference>
<dbReference type="AlphaFoldDB" id="A0AAV1PVW5"/>
<dbReference type="Proteomes" id="UP001314229">
    <property type="component" value="Unassembled WGS sequence"/>
</dbReference>
<name>A0AAV1PVW5_SCOSC</name>
<dbReference type="PANTHER" id="PTHR46013:SF4">
    <property type="entry name" value="B-CELL RECEPTOR CD22-RELATED"/>
    <property type="match status" value="1"/>
</dbReference>
<dbReference type="InterPro" id="IPR007110">
    <property type="entry name" value="Ig-like_dom"/>
</dbReference>
<evidence type="ECO:0000313" key="3">
    <source>
        <dbReference type="EMBL" id="CAK6975863.1"/>
    </source>
</evidence>
<organism evidence="3 4">
    <name type="scientific">Scomber scombrus</name>
    <name type="common">Atlantic mackerel</name>
    <name type="synonym">Scomber vernalis</name>
    <dbReference type="NCBI Taxonomy" id="13677"/>
    <lineage>
        <taxon>Eukaryota</taxon>
        <taxon>Metazoa</taxon>
        <taxon>Chordata</taxon>
        <taxon>Craniata</taxon>
        <taxon>Vertebrata</taxon>
        <taxon>Euteleostomi</taxon>
        <taxon>Actinopterygii</taxon>
        <taxon>Neopterygii</taxon>
        <taxon>Teleostei</taxon>
        <taxon>Neoteleostei</taxon>
        <taxon>Acanthomorphata</taxon>
        <taxon>Pelagiaria</taxon>
        <taxon>Scombriformes</taxon>
        <taxon>Scombridae</taxon>
        <taxon>Scomber</taxon>
    </lineage>
</organism>
<evidence type="ECO:0000256" key="1">
    <source>
        <dbReference type="SAM" id="SignalP"/>
    </source>
</evidence>
<dbReference type="PROSITE" id="PS50835">
    <property type="entry name" value="IG_LIKE"/>
    <property type="match status" value="2"/>
</dbReference>
<dbReference type="InterPro" id="IPR013783">
    <property type="entry name" value="Ig-like_fold"/>
</dbReference>
<gene>
    <name evidence="3" type="ORF">FSCOSCO3_A020310</name>
</gene>
<keyword evidence="3" id="KW-0675">Receptor</keyword>
<feature type="domain" description="Ig-like" evidence="2">
    <location>
        <begin position="120"/>
        <end position="202"/>
    </location>
</feature>
<feature type="signal peptide" evidence="1">
    <location>
        <begin position="1"/>
        <end position="17"/>
    </location>
</feature>
<evidence type="ECO:0000313" key="4">
    <source>
        <dbReference type="Proteomes" id="UP001314229"/>
    </source>
</evidence>
<proteinExistence type="predicted"/>
<dbReference type="EMBL" id="CAWUFR010000321">
    <property type="protein sequence ID" value="CAK6975863.1"/>
    <property type="molecule type" value="Genomic_DNA"/>
</dbReference>